<proteinExistence type="inferred from homology"/>
<comment type="function">
    <text evidence="4">Formation of pseudouridine at positions 38, 39 and 40 in the anticodon stem and loop of transfer RNAs.</text>
</comment>
<feature type="active site" description="Nucleophile" evidence="4">
    <location>
        <position position="61"/>
    </location>
</feature>
<organism evidence="8 9">
    <name type="scientific">Lysobacter korlensis</name>
    <dbReference type="NCBI Taxonomy" id="553636"/>
    <lineage>
        <taxon>Bacteria</taxon>
        <taxon>Pseudomonadati</taxon>
        <taxon>Pseudomonadota</taxon>
        <taxon>Gammaproteobacteria</taxon>
        <taxon>Lysobacterales</taxon>
        <taxon>Lysobacteraceae</taxon>
        <taxon>Lysobacter</taxon>
    </lineage>
</organism>
<evidence type="ECO:0000256" key="5">
    <source>
        <dbReference type="RuleBase" id="RU003792"/>
    </source>
</evidence>
<sequence length="320" mass="35072">MDIPGPTTRLRLDVAYDGTRFSGWTRQPELRTVQGELEAALATVFRRHPPAPALTVAGRTDAGVHATGQVAHLDLGEAQLAGLTARQRGKVARPEEDPADALRRRLNGIAGLASDLYVSRVSVAPLGFDARFSAIWRRYEYRVADTLAVRNPLLQNHTLWHPAALDADEMDRAARALVGLWDWAAFCKPREGSTTVRSLQEFTWHRDDFGVLIASVQADAFCHSMVRALVGASIAVGEGKLPAERLTELRDEQQRGSEFIVAPAKGLTLLEVGYPQPREYGARAEQTRARRDPVPAGDHGADDSSTGPARFDASQRDRLI</sequence>
<comment type="caution">
    <text evidence="8">The sequence shown here is derived from an EMBL/GenBank/DDBJ whole genome shotgun (WGS) entry which is preliminary data.</text>
</comment>
<dbReference type="SUPFAM" id="SSF55120">
    <property type="entry name" value="Pseudouridine synthase"/>
    <property type="match status" value="1"/>
</dbReference>
<dbReference type="Pfam" id="PF01416">
    <property type="entry name" value="PseudoU_synth_1"/>
    <property type="match status" value="1"/>
</dbReference>
<keyword evidence="9" id="KW-1185">Reference proteome</keyword>
<reference evidence="8 9" key="1">
    <citation type="submission" date="2024-09" db="EMBL/GenBank/DDBJ databases">
        <authorList>
            <person name="Sun Q."/>
            <person name="Mori K."/>
        </authorList>
    </citation>
    <scope>NUCLEOTIDE SEQUENCE [LARGE SCALE GENOMIC DNA]</scope>
    <source>
        <strain evidence="8 9">KCTC 23076</strain>
    </source>
</reference>
<dbReference type="HAMAP" id="MF_00171">
    <property type="entry name" value="TruA"/>
    <property type="match status" value="1"/>
</dbReference>
<feature type="region of interest" description="Disordered" evidence="6">
    <location>
        <begin position="278"/>
        <end position="320"/>
    </location>
</feature>
<keyword evidence="3 4" id="KW-0413">Isomerase</keyword>
<comment type="caution">
    <text evidence="4">Lacks conserved residue(s) required for the propagation of feature annotation.</text>
</comment>
<dbReference type="CDD" id="cd02570">
    <property type="entry name" value="PseudoU_synth_EcTruA"/>
    <property type="match status" value="1"/>
</dbReference>
<evidence type="ECO:0000259" key="7">
    <source>
        <dbReference type="Pfam" id="PF01416"/>
    </source>
</evidence>
<feature type="domain" description="Pseudouridine synthase I TruA alpha/beta" evidence="7">
    <location>
        <begin position="173"/>
        <end position="275"/>
    </location>
</feature>
<evidence type="ECO:0000256" key="1">
    <source>
        <dbReference type="ARBA" id="ARBA00009375"/>
    </source>
</evidence>
<dbReference type="InterPro" id="IPR020094">
    <property type="entry name" value="TruA/RsuA/RluB/E/F_N"/>
</dbReference>
<accession>A0ABV6RUW6</accession>
<evidence type="ECO:0000256" key="4">
    <source>
        <dbReference type="HAMAP-Rule" id="MF_00171"/>
    </source>
</evidence>
<evidence type="ECO:0000256" key="2">
    <source>
        <dbReference type="ARBA" id="ARBA00022694"/>
    </source>
</evidence>
<dbReference type="PANTHER" id="PTHR11142:SF0">
    <property type="entry name" value="TRNA PSEUDOURIDINE SYNTHASE-LIKE 1"/>
    <property type="match status" value="1"/>
</dbReference>
<name>A0ABV6RUW6_9GAMM</name>
<dbReference type="InterPro" id="IPR020103">
    <property type="entry name" value="PsdUridine_synth_cat_dom_sf"/>
</dbReference>
<evidence type="ECO:0000256" key="6">
    <source>
        <dbReference type="SAM" id="MobiDB-lite"/>
    </source>
</evidence>
<comment type="subunit">
    <text evidence="4">Homodimer.</text>
</comment>
<dbReference type="Gene3D" id="3.30.70.660">
    <property type="entry name" value="Pseudouridine synthase I, catalytic domain, C-terminal subdomain"/>
    <property type="match status" value="1"/>
</dbReference>
<dbReference type="GO" id="GO:0160147">
    <property type="term" value="F:tRNA pseudouridine(38-40) synthase activity"/>
    <property type="evidence" value="ECO:0007669"/>
    <property type="project" value="UniProtKB-EC"/>
</dbReference>
<feature type="binding site" evidence="4">
    <location>
        <position position="139"/>
    </location>
    <ligand>
        <name>substrate</name>
    </ligand>
</feature>
<comment type="catalytic activity">
    <reaction evidence="4 5">
        <text>uridine(38/39/40) in tRNA = pseudouridine(38/39/40) in tRNA</text>
        <dbReference type="Rhea" id="RHEA:22376"/>
        <dbReference type="Rhea" id="RHEA-COMP:10085"/>
        <dbReference type="Rhea" id="RHEA-COMP:10087"/>
        <dbReference type="ChEBI" id="CHEBI:65314"/>
        <dbReference type="ChEBI" id="CHEBI:65315"/>
        <dbReference type="EC" id="5.4.99.12"/>
    </reaction>
</comment>
<comment type="similarity">
    <text evidence="1 4 5">Belongs to the tRNA pseudouridine synthase TruA family.</text>
</comment>
<gene>
    <name evidence="4" type="primary">truA</name>
    <name evidence="8" type="ORF">ACFFGH_23280</name>
</gene>
<dbReference type="Gene3D" id="3.30.70.580">
    <property type="entry name" value="Pseudouridine synthase I, catalytic domain, N-terminal subdomain"/>
    <property type="match status" value="1"/>
</dbReference>
<dbReference type="RefSeq" id="WP_386672795.1">
    <property type="nucleotide sequence ID" value="NZ_JBHLTG010000006.1"/>
</dbReference>
<evidence type="ECO:0000256" key="3">
    <source>
        <dbReference type="ARBA" id="ARBA00023235"/>
    </source>
</evidence>
<dbReference type="PANTHER" id="PTHR11142">
    <property type="entry name" value="PSEUDOURIDYLATE SYNTHASE"/>
    <property type="match status" value="1"/>
</dbReference>
<feature type="compositionally biased region" description="Basic and acidic residues" evidence="6">
    <location>
        <begin position="280"/>
        <end position="293"/>
    </location>
</feature>
<protein>
    <recommendedName>
        <fullName evidence="4">tRNA pseudouridine synthase A</fullName>
        <ecNumber evidence="4">5.4.99.12</ecNumber>
    </recommendedName>
    <alternativeName>
        <fullName evidence="4">tRNA pseudouridine(38-40) synthase</fullName>
    </alternativeName>
    <alternativeName>
        <fullName evidence="4">tRNA pseudouridylate synthase I</fullName>
    </alternativeName>
    <alternativeName>
        <fullName evidence="4">tRNA-uridine isomerase I</fullName>
    </alternativeName>
</protein>
<evidence type="ECO:0000313" key="9">
    <source>
        <dbReference type="Proteomes" id="UP001589896"/>
    </source>
</evidence>
<dbReference type="Proteomes" id="UP001589896">
    <property type="component" value="Unassembled WGS sequence"/>
</dbReference>
<keyword evidence="2 4" id="KW-0819">tRNA processing</keyword>
<dbReference type="EMBL" id="JBHLTG010000006">
    <property type="protein sequence ID" value="MFC0680763.1"/>
    <property type="molecule type" value="Genomic_DNA"/>
</dbReference>
<dbReference type="InterPro" id="IPR020095">
    <property type="entry name" value="PsdUridine_synth_TruA_C"/>
</dbReference>
<dbReference type="InterPro" id="IPR020097">
    <property type="entry name" value="PsdUridine_synth_TruA_a/b_dom"/>
</dbReference>
<evidence type="ECO:0000313" key="8">
    <source>
        <dbReference type="EMBL" id="MFC0680763.1"/>
    </source>
</evidence>
<dbReference type="InterPro" id="IPR001406">
    <property type="entry name" value="PsdUridine_synth_TruA"/>
</dbReference>
<dbReference type="EC" id="5.4.99.12" evidence="4"/>